<organism evidence="1 2">
    <name type="scientific">Azospira oryzae</name>
    <dbReference type="NCBI Taxonomy" id="146939"/>
    <lineage>
        <taxon>Bacteria</taxon>
        <taxon>Pseudomonadati</taxon>
        <taxon>Pseudomonadota</taxon>
        <taxon>Betaproteobacteria</taxon>
        <taxon>Rhodocyclales</taxon>
        <taxon>Rhodocyclaceae</taxon>
        <taxon>Azospira</taxon>
    </lineage>
</organism>
<keyword evidence="2" id="KW-1185">Reference proteome</keyword>
<comment type="caution">
    <text evidence="1">The sequence shown here is derived from an EMBL/GenBank/DDBJ whole genome shotgun (WGS) entry which is preliminary data.</text>
</comment>
<evidence type="ECO:0000313" key="1">
    <source>
        <dbReference type="EMBL" id="RZT90797.1"/>
    </source>
</evidence>
<accession>A0ABY0IT79</accession>
<name>A0ABY0IT79_9RHOO</name>
<protein>
    <submittedName>
        <fullName evidence="1">Uncharacterized protein</fullName>
    </submittedName>
</protein>
<dbReference type="Proteomes" id="UP000292136">
    <property type="component" value="Unassembled WGS sequence"/>
</dbReference>
<gene>
    <name evidence="1" type="ORF">EV678_1618</name>
</gene>
<reference evidence="1 2" key="1">
    <citation type="submission" date="2019-02" db="EMBL/GenBank/DDBJ databases">
        <title>Genomic Encyclopedia of Type Strains, Phase IV (KMG-IV): sequencing the most valuable type-strain genomes for metagenomic binning, comparative biology and taxonomic classification.</title>
        <authorList>
            <person name="Goeker M."/>
        </authorList>
    </citation>
    <scope>NUCLEOTIDE SEQUENCE [LARGE SCALE GENOMIC DNA]</scope>
    <source>
        <strain evidence="1 2">DSM 21223</strain>
    </source>
</reference>
<proteinExistence type="predicted"/>
<sequence length="433" mass="50306">MNKVYASFGCNGHVVIDLQAEQRRRHRQLYMEALRTLKTKEDLFSYSINGVQIGDEIYESYLRTFSRPTAELDRFLCQYLIYVAIGYFVFFEDFFKQHNVLGAVLSHDIYIQMGILAKIAWKNEVPVYLANAHDLKRTLGPDQKWSEFSKYPEYFSQLDKGSQEAGIRWAEEQLSKRLGGAVGVNMPYSSKSAYISDFIDRQTAATEKKKIVIATHCFFDNPRAYGGMLFPDFYEWISFLGTLAEQTDYEWYIKTHRDFLPGTAKVIQDLVEKYPRIKLINPNTSWHQLKAEGVGYILTCYGSVGHELPLLGFKVINAGYNPHIAYEFNWHAKSIDMYRRMLLDLDGLGDIRELNKIYEFYFVHHRLSRLNQSSYFDSWGSMIAYATKNVRSDEIFETVMREGDGRLAQVIEAVDEFVASDYLSEAEMLIYKN</sequence>
<dbReference type="EMBL" id="SHKM01000001">
    <property type="protein sequence ID" value="RZT90797.1"/>
    <property type="molecule type" value="Genomic_DNA"/>
</dbReference>
<evidence type="ECO:0000313" key="2">
    <source>
        <dbReference type="Proteomes" id="UP000292136"/>
    </source>
</evidence>